<dbReference type="InterPro" id="IPR029058">
    <property type="entry name" value="AB_hydrolase_fold"/>
</dbReference>
<organism evidence="1 2">
    <name type="scientific">Chromobacterium violaceum</name>
    <dbReference type="NCBI Taxonomy" id="536"/>
    <lineage>
        <taxon>Bacteria</taxon>
        <taxon>Pseudomonadati</taxon>
        <taxon>Pseudomonadota</taxon>
        <taxon>Betaproteobacteria</taxon>
        <taxon>Neisseriales</taxon>
        <taxon>Chromobacteriaceae</taxon>
        <taxon>Chromobacterium</taxon>
    </lineage>
</organism>
<evidence type="ECO:0000313" key="1">
    <source>
        <dbReference type="EMBL" id="SUX31478.1"/>
    </source>
</evidence>
<protein>
    <recommendedName>
        <fullName evidence="3">Alpha/beta hydrolase family</fullName>
    </recommendedName>
</protein>
<evidence type="ECO:0008006" key="3">
    <source>
        <dbReference type="Google" id="ProtNLM"/>
    </source>
</evidence>
<gene>
    <name evidence="1" type="ORF">NCTC8684_00518</name>
</gene>
<dbReference type="Gene3D" id="3.40.50.1820">
    <property type="entry name" value="alpha/beta hydrolase"/>
    <property type="match status" value="1"/>
</dbReference>
<proteinExistence type="predicted"/>
<dbReference type="AlphaFoldDB" id="A0AAX2M5P0"/>
<dbReference type="Proteomes" id="UP000254029">
    <property type="component" value="Unassembled WGS sequence"/>
</dbReference>
<evidence type="ECO:0000313" key="2">
    <source>
        <dbReference type="Proteomes" id="UP000254029"/>
    </source>
</evidence>
<dbReference type="SUPFAM" id="SSF53474">
    <property type="entry name" value="alpha/beta-Hydrolases"/>
    <property type="match status" value="1"/>
</dbReference>
<comment type="caution">
    <text evidence="1">The sequence shown here is derived from an EMBL/GenBank/DDBJ whole genome shotgun (WGS) entry which is preliminary data.</text>
</comment>
<dbReference type="EMBL" id="UIGR01000001">
    <property type="protein sequence ID" value="SUX31478.1"/>
    <property type="molecule type" value="Genomic_DNA"/>
</dbReference>
<name>A0AAX2M5P0_CHRVL</name>
<sequence length="88" mass="10010">MVNPVLYRLEEAMACWRRITAPVLWLLGEHPFDHPIVNDVLATLDQRRACFSRLSEATVAGAGHMLQWEQPESMAAMLESFLLDDETP</sequence>
<reference evidence="1 2" key="1">
    <citation type="submission" date="2018-06" db="EMBL/GenBank/DDBJ databases">
        <authorList>
            <consortium name="Pathogen Informatics"/>
            <person name="Doyle S."/>
        </authorList>
    </citation>
    <scope>NUCLEOTIDE SEQUENCE [LARGE SCALE GENOMIC DNA]</scope>
    <source>
        <strain evidence="1 2">NCTC8684</strain>
    </source>
</reference>
<accession>A0AAX2M5P0</accession>